<feature type="domain" description="NYN" evidence="2">
    <location>
        <begin position="11"/>
        <end position="173"/>
    </location>
</feature>
<feature type="compositionally biased region" description="Acidic residues" evidence="1">
    <location>
        <begin position="608"/>
        <end position="620"/>
    </location>
</feature>
<feature type="compositionally biased region" description="Low complexity" evidence="1">
    <location>
        <begin position="560"/>
        <end position="574"/>
    </location>
</feature>
<dbReference type="AlphaFoldDB" id="A0AA35X7J7"/>
<proteinExistence type="predicted"/>
<protein>
    <recommendedName>
        <fullName evidence="2">NYN domain-containing protein</fullName>
    </recommendedName>
</protein>
<feature type="region of interest" description="Disordered" evidence="1">
    <location>
        <begin position="351"/>
        <end position="377"/>
    </location>
</feature>
<evidence type="ECO:0000256" key="1">
    <source>
        <dbReference type="SAM" id="MobiDB-lite"/>
    </source>
</evidence>
<gene>
    <name evidence="3" type="ORF">GBAR_LOCUS22850</name>
</gene>
<dbReference type="EMBL" id="CASHTH010003163">
    <property type="protein sequence ID" value="CAI8041110.1"/>
    <property type="molecule type" value="Genomic_DNA"/>
</dbReference>
<feature type="region of interest" description="Disordered" evidence="1">
    <location>
        <begin position="560"/>
        <end position="658"/>
    </location>
</feature>
<dbReference type="CDD" id="cd11297">
    <property type="entry name" value="PIN_LabA-like_N_1"/>
    <property type="match status" value="1"/>
</dbReference>
<evidence type="ECO:0000313" key="3">
    <source>
        <dbReference type="EMBL" id="CAI8041110.1"/>
    </source>
</evidence>
<feature type="compositionally biased region" description="Low complexity" evidence="1">
    <location>
        <begin position="621"/>
        <end position="631"/>
    </location>
</feature>
<feature type="compositionally biased region" description="Acidic residues" evidence="1">
    <location>
        <begin position="318"/>
        <end position="336"/>
    </location>
</feature>
<dbReference type="Pfam" id="PF01936">
    <property type="entry name" value="NYN"/>
    <property type="match status" value="1"/>
</dbReference>
<evidence type="ECO:0000313" key="4">
    <source>
        <dbReference type="Proteomes" id="UP001174909"/>
    </source>
</evidence>
<accession>A0AA35X7J7</accession>
<evidence type="ECO:0000259" key="2">
    <source>
        <dbReference type="Pfam" id="PF01936"/>
    </source>
</evidence>
<dbReference type="PANTHER" id="PTHR35811">
    <property type="entry name" value="SLR1870 PROTEIN"/>
    <property type="match status" value="1"/>
</dbReference>
<feature type="region of interest" description="Disordered" evidence="1">
    <location>
        <begin position="284"/>
        <end position="339"/>
    </location>
</feature>
<name>A0AA35X7J7_GEOBA</name>
<organism evidence="3 4">
    <name type="scientific">Geodia barretti</name>
    <name type="common">Barrett's horny sponge</name>
    <dbReference type="NCBI Taxonomy" id="519541"/>
    <lineage>
        <taxon>Eukaryota</taxon>
        <taxon>Metazoa</taxon>
        <taxon>Porifera</taxon>
        <taxon>Demospongiae</taxon>
        <taxon>Heteroscleromorpha</taxon>
        <taxon>Tetractinellida</taxon>
        <taxon>Astrophorina</taxon>
        <taxon>Geodiidae</taxon>
        <taxon>Geodia</taxon>
    </lineage>
</organism>
<dbReference type="InterPro" id="IPR021139">
    <property type="entry name" value="NYN"/>
</dbReference>
<keyword evidence="4" id="KW-1185">Reference proteome</keyword>
<reference evidence="3" key="1">
    <citation type="submission" date="2023-03" db="EMBL/GenBank/DDBJ databases">
        <authorList>
            <person name="Steffen K."/>
            <person name="Cardenas P."/>
        </authorList>
    </citation>
    <scope>NUCLEOTIDE SEQUENCE</scope>
</reference>
<dbReference type="Gene3D" id="3.40.50.1010">
    <property type="entry name" value="5'-nuclease"/>
    <property type="match status" value="1"/>
</dbReference>
<sequence>MVEPTTRGGDVALFIDWENFKISLAAGNRTPNLSSLKEEVANQGRVVVAKAYADWVTRAPELRGASQFINDPPSLYAAGIEPVFVPTRIPSTQASTANGMRTYRVKNSVDVKMTADCIECAHSYPNIGTFVLVSGDSDFLHVVNALRTMGKQVVIIGVSWSTSRRLADQVDSLVLYDKDVDPIAPQPAVLPQHANPTEAQNDVPELAAVIRAIEDIIREERAIGSNPLLTSIKQRLMRRYPSFDEKKIGFSGFKKLMARAAEDGNIKLIHAGLVDWAIMGDEETPEGTIEESPSGVAAKPSRRRGGRRRHGSQRDGDAEADTDMADGEDDAAEDTASDAPAEFAGELEETAATDFDLPEPLESETPEEVEDTSEEEVQVPWFDPDEEVSVGQQPAAILAAAPQPEPEPEPEEAVPVNVFGDDAELASAVQEVLASISLPSEPEDGLNSERISDLVVMADYLEHRQGVSHVAFNYLVAEVCTALEEGLAAGNDQIARHWNDVGTKDYVTRAYRGLSDSGFFRRAVHTWREEGNNRRRQRRTFNLDRENDLVGRVLTARLGPAANSAPPVEPVVEADPGSVEPAEPQLPDIEQEQPVVEQLSLVNGDGALEPEPEPEIEPEPAVDAPAPAIANDPDEEFDEPQPRSTRRARPFSSRLLRS</sequence>
<comment type="caution">
    <text evidence="3">The sequence shown here is derived from an EMBL/GenBank/DDBJ whole genome shotgun (WGS) entry which is preliminary data.</text>
</comment>
<feature type="compositionally biased region" description="Basic residues" evidence="1">
    <location>
        <begin position="300"/>
        <end position="311"/>
    </location>
</feature>
<dbReference type="GO" id="GO:0004540">
    <property type="term" value="F:RNA nuclease activity"/>
    <property type="evidence" value="ECO:0007669"/>
    <property type="project" value="InterPro"/>
</dbReference>
<dbReference type="Proteomes" id="UP001174909">
    <property type="component" value="Unassembled WGS sequence"/>
</dbReference>
<dbReference type="PANTHER" id="PTHR35811:SF1">
    <property type="entry name" value="HTH OST-TYPE DOMAIN-CONTAINING PROTEIN"/>
    <property type="match status" value="1"/>
</dbReference>